<dbReference type="Proteomes" id="UP000646365">
    <property type="component" value="Unassembled WGS sequence"/>
</dbReference>
<name>A0A8J2Z1I6_9PROT</name>
<reference evidence="1" key="2">
    <citation type="submission" date="2020-09" db="EMBL/GenBank/DDBJ databases">
        <authorList>
            <person name="Sun Q."/>
            <person name="Zhou Y."/>
        </authorList>
    </citation>
    <scope>NUCLEOTIDE SEQUENCE</scope>
    <source>
        <strain evidence="1">CGMCC 1.15725</strain>
    </source>
</reference>
<gene>
    <name evidence="1" type="ORF">GCM10011611_65000</name>
</gene>
<comment type="caution">
    <text evidence="1">The sequence shown here is derived from an EMBL/GenBank/DDBJ whole genome shotgun (WGS) entry which is preliminary data.</text>
</comment>
<evidence type="ECO:0008006" key="3">
    <source>
        <dbReference type="Google" id="ProtNLM"/>
    </source>
</evidence>
<evidence type="ECO:0000313" key="1">
    <source>
        <dbReference type="EMBL" id="GGF49572.1"/>
    </source>
</evidence>
<dbReference type="EMBL" id="BMJQ01000030">
    <property type="protein sequence ID" value="GGF49572.1"/>
    <property type="molecule type" value="Genomic_DNA"/>
</dbReference>
<dbReference type="PANTHER" id="PTHR35936:SF25">
    <property type="entry name" value="ABC TRANSPORTER SUBSTRATE-BINDING PROTEIN"/>
    <property type="match status" value="1"/>
</dbReference>
<dbReference type="SUPFAM" id="SSF53850">
    <property type="entry name" value="Periplasmic binding protein-like II"/>
    <property type="match status" value="1"/>
</dbReference>
<keyword evidence="2" id="KW-1185">Reference proteome</keyword>
<dbReference type="AlphaFoldDB" id="A0A8J2Z1I6"/>
<reference evidence="1" key="1">
    <citation type="journal article" date="2014" name="Int. J. Syst. Evol. Microbiol.">
        <title>Complete genome sequence of Corynebacterium casei LMG S-19264T (=DSM 44701T), isolated from a smear-ripened cheese.</title>
        <authorList>
            <consortium name="US DOE Joint Genome Institute (JGI-PGF)"/>
            <person name="Walter F."/>
            <person name="Albersmeier A."/>
            <person name="Kalinowski J."/>
            <person name="Ruckert C."/>
        </authorList>
    </citation>
    <scope>NUCLEOTIDE SEQUENCE</scope>
    <source>
        <strain evidence="1">CGMCC 1.15725</strain>
    </source>
</reference>
<dbReference type="Gene3D" id="3.40.190.10">
    <property type="entry name" value="Periplasmic binding protein-like II"/>
    <property type="match status" value="2"/>
</dbReference>
<protein>
    <recommendedName>
        <fullName evidence="3">Transporter substrate-binding domain-containing protein</fullName>
    </recommendedName>
</protein>
<dbReference type="PANTHER" id="PTHR35936">
    <property type="entry name" value="MEMBRANE-BOUND LYTIC MUREIN TRANSGLYCOSYLASE F"/>
    <property type="match status" value="1"/>
</dbReference>
<evidence type="ECO:0000313" key="2">
    <source>
        <dbReference type="Proteomes" id="UP000646365"/>
    </source>
</evidence>
<organism evidence="1 2">
    <name type="scientific">Aliidongia dinghuensis</name>
    <dbReference type="NCBI Taxonomy" id="1867774"/>
    <lineage>
        <taxon>Bacteria</taxon>
        <taxon>Pseudomonadati</taxon>
        <taxon>Pseudomonadota</taxon>
        <taxon>Alphaproteobacteria</taxon>
        <taxon>Rhodospirillales</taxon>
        <taxon>Dongiaceae</taxon>
        <taxon>Aliidongia</taxon>
    </lineage>
</organism>
<sequence>MFWGIENVLGRLLLLLTAIVSVGFATPAGAEPKPIAIVYDTNENPPFTYGVGTDIDPHKPGFIVELVRAAAEHCGVAITLTRVPWARGLELVKAGDADGIFMSSYTEERLSYGVYPMKDGRPDVARKLTDMSYWFYVRKNSGVTWDGKTLAGLHAPIGATTGYAVVPLLEKLGFSVETDPNHLRNLHKLEGGEIDAYAELQAHVDGLIRAYPEMFRSIVKLEPAIRTTPYYLMFSKTFYAARQTDAEKFWDAIGWVNDQAAFQAMVREKYTE</sequence>
<accession>A0A8J2Z1I6</accession>
<proteinExistence type="predicted"/>